<name>A0ABT4NFV1_RHOOP</name>
<feature type="region of interest" description="Disordered" evidence="1">
    <location>
        <begin position="50"/>
        <end position="71"/>
    </location>
</feature>
<dbReference type="Gene3D" id="2.120.10.30">
    <property type="entry name" value="TolB, C-terminal domain"/>
    <property type="match status" value="1"/>
</dbReference>
<gene>
    <name evidence="2" type="ORF">O4328_21660</name>
</gene>
<dbReference type="SUPFAM" id="SSF63829">
    <property type="entry name" value="Calcium-dependent phosphotriesterase"/>
    <property type="match status" value="1"/>
</dbReference>
<proteinExistence type="predicted"/>
<organism evidence="2 3">
    <name type="scientific">Rhodococcus opacus</name>
    <name type="common">Nocardia opaca</name>
    <dbReference type="NCBI Taxonomy" id="37919"/>
    <lineage>
        <taxon>Bacteria</taxon>
        <taxon>Bacillati</taxon>
        <taxon>Actinomycetota</taxon>
        <taxon>Actinomycetes</taxon>
        <taxon>Mycobacteriales</taxon>
        <taxon>Nocardiaceae</taxon>
        <taxon>Rhodococcus</taxon>
    </lineage>
</organism>
<evidence type="ECO:0008006" key="4">
    <source>
        <dbReference type="Google" id="ProtNLM"/>
    </source>
</evidence>
<dbReference type="EMBL" id="JAPWIS010000011">
    <property type="protein sequence ID" value="MCZ4586260.1"/>
    <property type="molecule type" value="Genomic_DNA"/>
</dbReference>
<evidence type="ECO:0000256" key="1">
    <source>
        <dbReference type="SAM" id="MobiDB-lite"/>
    </source>
</evidence>
<feature type="compositionally biased region" description="Low complexity" evidence="1">
    <location>
        <begin position="53"/>
        <end position="71"/>
    </location>
</feature>
<dbReference type="Proteomes" id="UP001066327">
    <property type="component" value="Unassembled WGS sequence"/>
</dbReference>
<comment type="caution">
    <text evidence="2">The sequence shown here is derived from an EMBL/GenBank/DDBJ whole genome shotgun (WGS) entry which is preliminary data.</text>
</comment>
<keyword evidence="3" id="KW-1185">Reference proteome</keyword>
<protein>
    <recommendedName>
        <fullName evidence="4">Secreted protein</fullName>
    </recommendedName>
</protein>
<reference evidence="2" key="1">
    <citation type="submission" date="2022-12" db="EMBL/GenBank/DDBJ databases">
        <authorList>
            <person name="Krivoruchko A.V."/>
            <person name="Elkin A."/>
        </authorList>
    </citation>
    <scope>NUCLEOTIDE SEQUENCE</scope>
    <source>
        <strain evidence="2">IEGM 249</strain>
    </source>
</reference>
<dbReference type="PANTHER" id="PTHR11799">
    <property type="entry name" value="PARAOXONASE"/>
    <property type="match status" value="1"/>
</dbReference>
<evidence type="ECO:0000313" key="2">
    <source>
        <dbReference type="EMBL" id="MCZ4586260.1"/>
    </source>
</evidence>
<dbReference type="InterPro" id="IPR051288">
    <property type="entry name" value="Serum_paraoxonase/arylesterase"/>
</dbReference>
<sequence>MTVRRESSPHSLYPVPQCHRKKGHPLLMHKRSITTASTCVMLLLAGCSSQSDAGSSEPGPSGGASQTATAASTRESYISGAVRPEDLVSVPGTPWVLVSGMASAKLGTAGHLYSVNTDVGLPAEVWPTTNQQIEWDPSTYPGCPGPPDATEPHGINVRADEGQPPVLYAINHKRESVEVFRIDATTDIVGLIWTGCIPLPHNVYANGIAALPEGGLALTSMYDPTEPGNPFERMFTGKDTGQVLTWHRDSGWAPVPSSGLGGANGIAVTPDGRSIIAAAWTQKKVVRLPLDGSGERSEATVPFLPDNLRWTTNGTVLVTGQDISADDIMTCNGGEGTDCPTGYTVVEINPDTMASTVLHDEPDSPFSLATTALPVADEIWVGSIAGDKIARVSGT</sequence>
<dbReference type="InterPro" id="IPR011042">
    <property type="entry name" value="6-blade_b-propeller_TolB-like"/>
</dbReference>
<evidence type="ECO:0000313" key="3">
    <source>
        <dbReference type="Proteomes" id="UP001066327"/>
    </source>
</evidence>
<dbReference type="PANTHER" id="PTHR11799:SF12">
    <property type="entry name" value="PARAOXONASE-RELATED"/>
    <property type="match status" value="1"/>
</dbReference>
<accession>A0ABT4NFV1</accession>